<dbReference type="InterPro" id="IPR013783">
    <property type="entry name" value="Ig-like_fold"/>
</dbReference>
<dbReference type="Gene3D" id="2.60.40.10">
    <property type="entry name" value="Immunoglobulins"/>
    <property type="match status" value="1"/>
</dbReference>
<dbReference type="InterPro" id="IPR003961">
    <property type="entry name" value="FN3_dom"/>
</dbReference>
<proteinExistence type="predicted"/>
<name>A0A917H1P3_9BACI</name>
<comment type="caution">
    <text evidence="2">The sequence shown here is derived from an EMBL/GenBank/DDBJ whole genome shotgun (WGS) entry which is preliminary data.</text>
</comment>
<sequence length="82" mass="8512">MASSVTDTTLSLTWDAVTYEAGIANYEVFRDGVSVGTSATNSFDESGLTADTEYVYQVKAIGSDGKESTLSAELSVTTASAV</sequence>
<reference evidence="2" key="1">
    <citation type="journal article" date="2014" name="Int. J. Syst. Evol. Microbiol.">
        <title>Complete genome sequence of Corynebacterium casei LMG S-19264T (=DSM 44701T), isolated from a smear-ripened cheese.</title>
        <authorList>
            <consortium name="US DOE Joint Genome Institute (JGI-PGF)"/>
            <person name="Walter F."/>
            <person name="Albersmeier A."/>
            <person name="Kalinowski J."/>
            <person name="Ruckert C."/>
        </authorList>
    </citation>
    <scope>NUCLEOTIDE SEQUENCE</scope>
    <source>
        <strain evidence="2">CGMCC 1.12754</strain>
    </source>
</reference>
<dbReference type="InterPro" id="IPR036116">
    <property type="entry name" value="FN3_sf"/>
</dbReference>
<accession>A0A917H1P3</accession>
<dbReference type="SUPFAM" id="SSF49265">
    <property type="entry name" value="Fibronectin type III"/>
    <property type="match status" value="1"/>
</dbReference>
<keyword evidence="3" id="KW-1185">Reference proteome</keyword>
<dbReference type="Pfam" id="PF00041">
    <property type="entry name" value="fn3"/>
    <property type="match status" value="1"/>
</dbReference>
<dbReference type="Proteomes" id="UP000622860">
    <property type="component" value="Unassembled WGS sequence"/>
</dbReference>
<reference evidence="2" key="2">
    <citation type="submission" date="2020-09" db="EMBL/GenBank/DDBJ databases">
        <authorList>
            <person name="Sun Q."/>
            <person name="Zhou Y."/>
        </authorList>
    </citation>
    <scope>NUCLEOTIDE SEQUENCE</scope>
    <source>
        <strain evidence="2">CGMCC 1.12754</strain>
    </source>
</reference>
<dbReference type="CDD" id="cd00063">
    <property type="entry name" value="FN3"/>
    <property type="match status" value="1"/>
</dbReference>
<dbReference type="PROSITE" id="PS50853">
    <property type="entry name" value="FN3"/>
    <property type="match status" value="1"/>
</dbReference>
<evidence type="ECO:0000259" key="1">
    <source>
        <dbReference type="PROSITE" id="PS50853"/>
    </source>
</evidence>
<protein>
    <recommendedName>
        <fullName evidence="1">Fibronectin type-III domain-containing protein</fullName>
    </recommendedName>
</protein>
<evidence type="ECO:0000313" key="2">
    <source>
        <dbReference type="EMBL" id="GGG64727.1"/>
    </source>
</evidence>
<dbReference type="AlphaFoldDB" id="A0A917H1P3"/>
<gene>
    <name evidence="2" type="ORF">GCM10011398_05430</name>
</gene>
<evidence type="ECO:0000313" key="3">
    <source>
        <dbReference type="Proteomes" id="UP000622860"/>
    </source>
</evidence>
<dbReference type="EMBL" id="BMFR01000001">
    <property type="protein sequence ID" value="GGG64727.1"/>
    <property type="molecule type" value="Genomic_DNA"/>
</dbReference>
<organism evidence="2 3">
    <name type="scientific">Virgibacillus oceani</name>
    <dbReference type="NCBI Taxonomy" id="1479511"/>
    <lineage>
        <taxon>Bacteria</taxon>
        <taxon>Bacillati</taxon>
        <taxon>Bacillota</taxon>
        <taxon>Bacilli</taxon>
        <taxon>Bacillales</taxon>
        <taxon>Bacillaceae</taxon>
        <taxon>Virgibacillus</taxon>
    </lineage>
</organism>
<feature type="domain" description="Fibronectin type-III" evidence="1">
    <location>
        <begin position="1"/>
        <end position="81"/>
    </location>
</feature>